<dbReference type="OrthoDB" id="7000272at2"/>
<dbReference type="Proteomes" id="UP000439994">
    <property type="component" value="Unassembled WGS sequence"/>
</dbReference>
<evidence type="ECO:0000256" key="1">
    <source>
        <dbReference type="SAM" id="SignalP"/>
    </source>
</evidence>
<dbReference type="InterPro" id="IPR010727">
    <property type="entry name" value="DUF1302"/>
</dbReference>
<protein>
    <submittedName>
        <fullName evidence="2">DUF1302 family protein</fullName>
    </submittedName>
</protein>
<dbReference type="EMBL" id="WOCD01000002">
    <property type="protein sequence ID" value="MUH71663.1"/>
    <property type="molecule type" value="Genomic_DNA"/>
</dbReference>
<evidence type="ECO:0000313" key="3">
    <source>
        <dbReference type="Proteomes" id="UP000439994"/>
    </source>
</evidence>
<dbReference type="AlphaFoldDB" id="A0A6N8F5T6"/>
<comment type="caution">
    <text evidence="2">The sequence shown here is derived from an EMBL/GenBank/DDBJ whole genome shotgun (WGS) entry which is preliminary data.</text>
</comment>
<sequence>MTKGERRIALKPLAISVASAVLAMQSMGASAANFNVGKFDVSFDSTFSAGAAYRIEDRDFKNNIGKSNNQLFNWSGYKGYAPLYANTDVWAQMGSYSTNGDLGNLNYDAGESFSEVVKGFHELTVSADNYGAVVSFMYYKDFAAEGTQYKNSVTGESFDVCRDDEAKELVCEDFRFLDAYFFADFDFNDGQNPVSIRVGEQVLSWGESTLIPHGINVSPVDIARLKAPGADLKEAFIPTGMVWANIGINDAVSIEAFYQYEWQKTHLPVPGSYFSTNDFAGAGGEHNNIQLNFASNPDLDRDGLIAGLNELGMMAASGAVPQDQLGQMYLGYATKFAIRDSSSDREASDDGQFGVKLGWFAEELNYTEFGFYYINYHSRRPLISGVASDFSSAAIGADIQTMAIAQGSGGLSTEQFNNLNAFTKGVIVFPEDIKLYGFSFNTTVGTTAVSGEISYREGEPLQIDDAELLFAAMPQQLANAGIRPELNGLSQYGRSEVKGCDIQSPGLGATADGFCRLDTVQAQATAIHSFGPSFGLDNFNAVFEVGYINIPDMPSHELMRFNAPGTERSGQTTEEVSAGVLNGVQNGTAPEQAFPTEDAWGYRIILAGEINRVFGSFNVKPKITFSHDVDGITPDPLFLFHEDKKSASFAVEVDYQSRWSLGFAYNTFYDGVGTVNQTSDRDYVSFNIKYSL</sequence>
<organism evidence="2 3">
    <name type="scientific">Psychrosphaera haliotis</name>
    <dbReference type="NCBI Taxonomy" id="555083"/>
    <lineage>
        <taxon>Bacteria</taxon>
        <taxon>Pseudomonadati</taxon>
        <taxon>Pseudomonadota</taxon>
        <taxon>Gammaproteobacteria</taxon>
        <taxon>Alteromonadales</taxon>
        <taxon>Pseudoalteromonadaceae</taxon>
        <taxon>Psychrosphaera</taxon>
    </lineage>
</organism>
<gene>
    <name evidence="2" type="ORF">GNP35_03660</name>
</gene>
<reference evidence="2 3" key="1">
    <citation type="submission" date="2019-11" db="EMBL/GenBank/DDBJ databases">
        <title>P. haliotis isolates from Z. marina roots.</title>
        <authorList>
            <person name="Cohen M."/>
            <person name="Jospin G."/>
            <person name="Eisen J.A."/>
            <person name="Coil D.A."/>
        </authorList>
    </citation>
    <scope>NUCLEOTIDE SEQUENCE [LARGE SCALE GENOMIC DNA]</scope>
    <source>
        <strain evidence="2 3">UCD-MCMsp1aY</strain>
    </source>
</reference>
<evidence type="ECO:0000313" key="2">
    <source>
        <dbReference type="EMBL" id="MUH71663.1"/>
    </source>
</evidence>
<keyword evidence="1" id="KW-0732">Signal</keyword>
<proteinExistence type="predicted"/>
<feature type="signal peptide" evidence="1">
    <location>
        <begin position="1"/>
        <end position="31"/>
    </location>
</feature>
<accession>A0A6N8F5T6</accession>
<dbReference type="Pfam" id="PF06980">
    <property type="entry name" value="DUF1302"/>
    <property type="match status" value="1"/>
</dbReference>
<dbReference type="RefSeq" id="WP_155694635.1">
    <property type="nucleotide sequence ID" value="NZ_WOCD01000002.1"/>
</dbReference>
<feature type="chain" id="PRO_5026671502" evidence="1">
    <location>
        <begin position="32"/>
        <end position="692"/>
    </location>
</feature>
<name>A0A6N8F5T6_9GAMM</name>
<keyword evidence="3" id="KW-1185">Reference proteome</keyword>